<organism evidence="3 4">
    <name type="scientific">Streptomyces indicus</name>
    <dbReference type="NCBI Taxonomy" id="417292"/>
    <lineage>
        <taxon>Bacteria</taxon>
        <taxon>Bacillati</taxon>
        <taxon>Actinomycetota</taxon>
        <taxon>Actinomycetes</taxon>
        <taxon>Kitasatosporales</taxon>
        <taxon>Streptomycetaceae</taxon>
        <taxon>Streptomyces</taxon>
    </lineage>
</organism>
<proteinExistence type="predicted"/>
<protein>
    <recommendedName>
        <fullName evidence="5">Integrase SAM-like N-terminal domain-containing protein</fullName>
    </recommendedName>
</protein>
<feature type="compositionally biased region" description="Low complexity" evidence="2">
    <location>
        <begin position="170"/>
        <end position="189"/>
    </location>
</feature>
<feature type="compositionally biased region" description="Polar residues" evidence="2">
    <location>
        <begin position="280"/>
        <end position="296"/>
    </location>
</feature>
<evidence type="ECO:0000256" key="1">
    <source>
        <dbReference type="ARBA" id="ARBA00023125"/>
    </source>
</evidence>
<dbReference type="GO" id="GO:0003677">
    <property type="term" value="F:DNA binding"/>
    <property type="evidence" value="ECO:0007669"/>
    <property type="project" value="UniProtKB-KW"/>
</dbReference>
<feature type="compositionally biased region" description="Low complexity" evidence="2">
    <location>
        <begin position="133"/>
        <end position="152"/>
    </location>
</feature>
<sequence length="296" mass="32166">MPGTFPTKKAAEEALAKVTSERIDNKWIAPELNKVLFKTWFVPWLKRHCEDRQPQTVELYERIARNFILKPVGGICIGEIPLGRITPTLVAEWRSAVKRQVHRTVVERTGQRQAAHRKAHTAVVQAARAGAPRGAKNAAERSAAATSSTDSSSRSRRPGSRSQRPRRGVRSVTSCSPTGTPVPPSSVVTRTALVNWTTSSWPSPPRCMSPTSGPAHSTSHEARSPRSRPEQPPDPAAASAVTDPVPSGTTTSAVVFPVRRRRTEPRPTKVLRSEGGRRPQPSTSRRSGATPTTPAV</sequence>
<evidence type="ECO:0000313" key="3">
    <source>
        <dbReference type="EMBL" id="SDK63468.1"/>
    </source>
</evidence>
<dbReference type="EMBL" id="FNFF01000009">
    <property type="protein sequence ID" value="SDK63468.1"/>
    <property type="molecule type" value="Genomic_DNA"/>
</dbReference>
<keyword evidence="4" id="KW-1185">Reference proteome</keyword>
<keyword evidence="1" id="KW-0238">DNA-binding</keyword>
<accession>A0A1G9DHX9</accession>
<dbReference type="AlphaFoldDB" id="A0A1G9DHX9"/>
<dbReference type="InterPro" id="IPR010998">
    <property type="entry name" value="Integrase_recombinase_N"/>
</dbReference>
<evidence type="ECO:0000256" key="2">
    <source>
        <dbReference type="SAM" id="MobiDB-lite"/>
    </source>
</evidence>
<evidence type="ECO:0008006" key="5">
    <source>
        <dbReference type="Google" id="ProtNLM"/>
    </source>
</evidence>
<feature type="compositionally biased region" description="Basic and acidic residues" evidence="2">
    <location>
        <begin position="218"/>
        <end position="231"/>
    </location>
</feature>
<gene>
    <name evidence="3" type="ORF">SAMN05421806_109247</name>
</gene>
<dbReference type="Proteomes" id="UP000199155">
    <property type="component" value="Unassembled WGS sequence"/>
</dbReference>
<feature type="compositionally biased region" description="Polar residues" evidence="2">
    <location>
        <begin position="192"/>
        <end position="201"/>
    </location>
</feature>
<evidence type="ECO:0000313" key="4">
    <source>
        <dbReference type="Proteomes" id="UP000199155"/>
    </source>
</evidence>
<dbReference type="STRING" id="417292.SAMN05421806_109247"/>
<name>A0A1G9DHX9_9ACTN</name>
<feature type="region of interest" description="Disordered" evidence="2">
    <location>
        <begin position="108"/>
        <end position="296"/>
    </location>
</feature>
<feature type="compositionally biased region" description="Basic residues" evidence="2">
    <location>
        <begin position="154"/>
        <end position="169"/>
    </location>
</feature>
<dbReference type="Gene3D" id="1.10.150.130">
    <property type="match status" value="1"/>
</dbReference>
<reference evidence="3 4" key="1">
    <citation type="submission" date="2016-10" db="EMBL/GenBank/DDBJ databases">
        <authorList>
            <person name="de Groot N.N."/>
        </authorList>
    </citation>
    <scope>NUCLEOTIDE SEQUENCE [LARGE SCALE GENOMIC DNA]</scope>
    <source>
        <strain evidence="3 4">CGMCC 4.5727</strain>
    </source>
</reference>
<feature type="compositionally biased region" description="Basic and acidic residues" evidence="2">
    <location>
        <begin position="264"/>
        <end position="277"/>
    </location>
</feature>